<keyword evidence="3" id="KW-0677">Repeat</keyword>
<comment type="subcellular location">
    <subcellularLocation>
        <location evidence="1">Nucleus</location>
    </subcellularLocation>
</comment>
<feature type="region of interest" description="Disordered" evidence="7">
    <location>
        <begin position="111"/>
        <end position="150"/>
    </location>
</feature>
<feature type="repeat" description="WD" evidence="6">
    <location>
        <begin position="271"/>
        <end position="303"/>
    </location>
</feature>
<dbReference type="PANTHER" id="PTHR22846:SF2">
    <property type="entry name" value="F-BOX-LIKE_WD REPEAT-CONTAINING PROTEIN EBI"/>
    <property type="match status" value="1"/>
</dbReference>
<evidence type="ECO:0000256" key="3">
    <source>
        <dbReference type="ARBA" id="ARBA00022737"/>
    </source>
</evidence>
<organism evidence="8 9">
    <name type="scientific">Caenorhabditis angaria</name>
    <dbReference type="NCBI Taxonomy" id="860376"/>
    <lineage>
        <taxon>Eukaryota</taxon>
        <taxon>Metazoa</taxon>
        <taxon>Ecdysozoa</taxon>
        <taxon>Nematoda</taxon>
        <taxon>Chromadorea</taxon>
        <taxon>Rhabditida</taxon>
        <taxon>Rhabditina</taxon>
        <taxon>Rhabditomorpha</taxon>
        <taxon>Rhabditoidea</taxon>
        <taxon>Rhabditidae</taxon>
        <taxon>Peloderinae</taxon>
        <taxon>Caenorhabditis</taxon>
    </lineage>
</organism>
<dbReference type="GO" id="GO:0003714">
    <property type="term" value="F:transcription corepressor activity"/>
    <property type="evidence" value="ECO:0007669"/>
    <property type="project" value="InterPro"/>
</dbReference>
<dbReference type="GO" id="GO:0006357">
    <property type="term" value="P:regulation of transcription by RNA polymerase II"/>
    <property type="evidence" value="ECO:0007669"/>
    <property type="project" value="TreeGrafter"/>
</dbReference>
<dbReference type="Gene3D" id="2.130.10.10">
    <property type="entry name" value="YVTN repeat-like/Quinoprotein amine dehydrogenase"/>
    <property type="match status" value="1"/>
</dbReference>
<dbReference type="InterPro" id="IPR001680">
    <property type="entry name" value="WD40_rpt"/>
</dbReference>
<reference evidence="8" key="1">
    <citation type="submission" date="2022-11" db="EMBL/GenBank/DDBJ databases">
        <authorList>
            <person name="Kikuchi T."/>
        </authorList>
    </citation>
    <scope>NUCLEOTIDE SEQUENCE</scope>
    <source>
        <strain evidence="8">PS1010</strain>
    </source>
</reference>
<dbReference type="InterPro" id="IPR036322">
    <property type="entry name" value="WD40_repeat_dom_sf"/>
</dbReference>
<sequence length="515" mass="57272">MNHRETMPILNVNEIVYIIWQYLNSNGYRGIAKQLWRTADMSLIYNKNANLIPNSALRTLLSRAIDGMKRNDLDRLSLFGAVKRIHHGCHEKEGYYVDNGKELDQLNFEAEENLDDMGIDEEEEGDEEEEEDEDEEEDEEQGSDMDVDDDEMDGDIFVVQQMHPRAQENPPILPPSKLSVYELEAVRCKFNPVSNVLATTSSNVDVTLHELEGTQAVKSITLTLTSGAQQDVSLMRVTSFNWNNFGTSFVSTYTSGVCRVWSSTGNIEKRIDAHSGPCNIAKFNENGELLATGGQDGKVVIWNANGSVNSTYSAHRGSIADVVWISDYEFATCASDEVIHIFHIGNLQPIRSYFGHNSAVVAIKFDKNANQLASLDENNCIKIWAKNAENPQFTIRKDQPILAFGWNPRGRFIACTANRVVELYDTRSGEIIGKMLGHLSKVRCLAFSPNGLYLASGDNNGNILVWDLTTLEIVVKYGHGNNGGVSDVDWNTQGTVIAATTSKGKLILGDVETFV</sequence>
<protein>
    <recommendedName>
        <fullName evidence="10">LisH domain-containing protein</fullName>
    </recommendedName>
</protein>
<dbReference type="SMART" id="SM00320">
    <property type="entry name" value="WD40"/>
    <property type="match status" value="7"/>
</dbReference>
<dbReference type="PROSITE" id="PS50294">
    <property type="entry name" value="WD_REPEATS_REGION"/>
    <property type="match status" value="3"/>
</dbReference>
<accession>A0A9P1ND24</accession>
<comment type="similarity">
    <text evidence="5">Belongs to the WD repeat EBI family.</text>
</comment>
<proteinExistence type="inferred from homology"/>
<gene>
    <name evidence="8" type="ORF">CAMP_LOCUS19235</name>
</gene>
<dbReference type="PANTHER" id="PTHR22846">
    <property type="entry name" value="WD40 REPEAT PROTEIN"/>
    <property type="match status" value="1"/>
</dbReference>
<keyword evidence="2 6" id="KW-0853">WD repeat</keyword>
<dbReference type="GO" id="GO:0000118">
    <property type="term" value="C:histone deacetylase complex"/>
    <property type="evidence" value="ECO:0007669"/>
    <property type="project" value="TreeGrafter"/>
</dbReference>
<dbReference type="CDD" id="cd00200">
    <property type="entry name" value="WD40"/>
    <property type="match status" value="1"/>
</dbReference>
<evidence type="ECO:0000313" key="9">
    <source>
        <dbReference type="Proteomes" id="UP001152747"/>
    </source>
</evidence>
<feature type="repeat" description="WD" evidence="6">
    <location>
        <begin position="353"/>
        <end position="384"/>
    </location>
</feature>
<evidence type="ECO:0000256" key="4">
    <source>
        <dbReference type="ARBA" id="ARBA00023242"/>
    </source>
</evidence>
<dbReference type="InterPro" id="IPR015943">
    <property type="entry name" value="WD40/YVTN_repeat-like_dom_sf"/>
</dbReference>
<keyword evidence="4" id="KW-0539">Nucleus</keyword>
<keyword evidence="9" id="KW-1185">Reference proteome</keyword>
<dbReference type="Proteomes" id="UP001152747">
    <property type="component" value="Unassembled WGS sequence"/>
</dbReference>
<dbReference type="OrthoDB" id="1357022at2759"/>
<evidence type="ECO:0000256" key="2">
    <source>
        <dbReference type="ARBA" id="ARBA00022574"/>
    </source>
</evidence>
<evidence type="ECO:0000256" key="6">
    <source>
        <dbReference type="PROSITE-ProRule" id="PRU00221"/>
    </source>
</evidence>
<feature type="repeat" description="WD" evidence="6">
    <location>
        <begin position="435"/>
        <end position="476"/>
    </location>
</feature>
<dbReference type="InterPro" id="IPR045183">
    <property type="entry name" value="Ebi-like"/>
</dbReference>
<dbReference type="PROSITE" id="PS00678">
    <property type="entry name" value="WD_REPEATS_1"/>
    <property type="match status" value="1"/>
</dbReference>
<name>A0A9P1ND24_9PELO</name>
<evidence type="ECO:0000256" key="7">
    <source>
        <dbReference type="SAM" id="MobiDB-lite"/>
    </source>
</evidence>
<comment type="caution">
    <text evidence="8">The sequence shown here is derived from an EMBL/GenBank/DDBJ whole genome shotgun (WGS) entry which is preliminary data.</text>
</comment>
<dbReference type="AlphaFoldDB" id="A0A9P1ND24"/>
<evidence type="ECO:0008006" key="10">
    <source>
        <dbReference type="Google" id="ProtNLM"/>
    </source>
</evidence>
<evidence type="ECO:0000313" key="8">
    <source>
        <dbReference type="EMBL" id="CAI5456598.1"/>
    </source>
</evidence>
<dbReference type="SUPFAM" id="SSF50978">
    <property type="entry name" value="WD40 repeat-like"/>
    <property type="match status" value="1"/>
</dbReference>
<dbReference type="PROSITE" id="PS50082">
    <property type="entry name" value="WD_REPEATS_2"/>
    <property type="match status" value="3"/>
</dbReference>
<dbReference type="EMBL" id="CANHGI010000006">
    <property type="protein sequence ID" value="CAI5456598.1"/>
    <property type="molecule type" value="Genomic_DNA"/>
</dbReference>
<evidence type="ECO:0000256" key="1">
    <source>
        <dbReference type="ARBA" id="ARBA00004123"/>
    </source>
</evidence>
<dbReference type="InterPro" id="IPR019775">
    <property type="entry name" value="WD40_repeat_CS"/>
</dbReference>
<evidence type="ECO:0000256" key="5">
    <source>
        <dbReference type="ARBA" id="ARBA00025741"/>
    </source>
</evidence>
<dbReference type="Pfam" id="PF00400">
    <property type="entry name" value="WD40"/>
    <property type="match status" value="3"/>
</dbReference>